<keyword evidence="7 8" id="KW-0012">Acyltransferase</keyword>
<evidence type="ECO:0000256" key="1">
    <source>
        <dbReference type="ARBA" id="ARBA00004651"/>
    </source>
</evidence>
<dbReference type="PROSITE" id="PS50263">
    <property type="entry name" value="CN_HYDROLASE"/>
    <property type="match status" value="1"/>
</dbReference>
<dbReference type="NCBIfam" id="TIGR00546">
    <property type="entry name" value="lnt"/>
    <property type="match status" value="1"/>
</dbReference>
<accession>A0ABP7ANF6</accession>
<name>A0ABP7ANF6_9ACTN</name>
<keyword evidence="5 8" id="KW-1133">Transmembrane helix</keyword>
<evidence type="ECO:0000256" key="7">
    <source>
        <dbReference type="ARBA" id="ARBA00023315"/>
    </source>
</evidence>
<dbReference type="PANTHER" id="PTHR38686">
    <property type="entry name" value="APOLIPOPROTEIN N-ACYLTRANSFERASE"/>
    <property type="match status" value="1"/>
</dbReference>
<keyword evidence="3 8" id="KW-0808">Transferase</keyword>
<dbReference type="Pfam" id="PF00795">
    <property type="entry name" value="CN_hydrolase"/>
    <property type="match status" value="1"/>
</dbReference>
<keyword evidence="2 8" id="KW-1003">Cell membrane</keyword>
<dbReference type="PANTHER" id="PTHR38686:SF1">
    <property type="entry name" value="APOLIPOPROTEIN N-ACYLTRANSFERASE"/>
    <property type="match status" value="1"/>
</dbReference>
<dbReference type="RefSeq" id="WP_344808458.1">
    <property type="nucleotide sequence ID" value="NZ_BAABAB010000039.1"/>
</dbReference>
<dbReference type="EC" id="2.3.1.269" evidence="8"/>
<feature type="transmembrane region" description="Helical" evidence="8">
    <location>
        <begin position="95"/>
        <end position="116"/>
    </location>
</feature>
<feature type="domain" description="CN hydrolase" evidence="9">
    <location>
        <begin position="235"/>
        <end position="492"/>
    </location>
</feature>
<dbReference type="InterPro" id="IPR036526">
    <property type="entry name" value="C-N_Hydrolase_sf"/>
</dbReference>
<evidence type="ECO:0000256" key="2">
    <source>
        <dbReference type="ARBA" id="ARBA00022475"/>
    </source>
</evidence>
<dbReference type="InterPro" id="IPR045378">
    <property type="entry name" value="LNT_N"/>
</dbReference>
<dbReference type="HAMAP" id="MF_01148">
    <property type="entry name" value="Lnt"/>
    <property type="match status" value="1"/>
</dbReference>
<feature type="transmembrane region" description="Helical" evidence="8">
    <location>
        <begin position="123"/>
        <end position="142"/>
    </location>
</feature>
<proteinExistence type="inferred from homology"/>
<dbReference type="InterPro" id="IPR004563">
    <property type="entry name" value="Apolipo_AcylTrfase"/>
</dbReference>
<organism evidence="10 11">
    <name type="scientific">Microlunatus ginsengisoli</name>
    <dbReference type="NCBI Taxonomy" id="363863"/>
    <lineage>
        <taxon>Bacteria</taxon>
        <taxon>Bacillati</taxon>
        <taxon>Actinomycetota</taxon>
        <taxon>Actinomycetes</taxon>
        <taxon>Propionibacteriales</taxon>
        <taxon>Propionibacteriaceae</taxon>
        <taxon>Microlunatus</taxon>
    </lineage>
</organism>
<feature type="transmembrane region" description="Helical" evidence="8">
    <location>
        <begin position="48"/>
        <end position="64"/>
    </location>
</feature>
<evidence type="ECO:0000256" key="3">
    <source>
        <dbReference type="ARBA" id="ARBA00022679"/>
    </source>
</evidence>
<feature type="transmembrane region" description="Helical" evidence="8">
    <location>
        <begin position="25"/>
        <end position="42"/>
    </location>
</feature>
<keyword evidence="4 8" id="KW-0812">Transmembrane</keyword>
<keyword evidence="11" id="KW-1185">Reference proteome</keyword>
<dbReference type="Gene3D" id="3.60.110.10">
    <property type="entry name" value="Carbon-nitrogen hydrolase"/>
    <property type="match status" value="1"/>
</dbReference>
<dbReference type="Pfam" id="PF20154">
    <property type="entry name" value="LNT_N"/>
    <property type="match status" value="1"/>
</dbReference>
<protein>
    <recommendedName>
        <fullName evidence="8">Apolipoprotein N-acyltransferase</fullName>
        <shortName evidence="8">ALP N-acyltransferase</shortName>
        <ecNumber evidence="8">2.3.1.269</ecNumber>
    </recommendedName>
</protein>
<dbReference type="Proteomes" id="UP001501490">
    <property type="component" value="Unassembled WGS sequence"/>
</dbReference>
<keyword evidence="6 8" id="KW-0472">Membrane</keyword>
<dbReference type="InterPro" id="IPR003010">
    <property type="entry name" value="C-N_Hydrolase"/>
</dbReference>
<evidence type="ECO:0000256" key="5">
    <source>
        <dbReference type="ARBA" id="ARBA00022989"/>
    </source>
</evidence>
<dbReference type="CDD" id="cd07571">
    <property type="entry name" value="ALP_N-acyl_transferase"/>
    <property type="match status" value="1"/>
</dbReference>
<comment type="function">
    <text evidence="8">Catalyzes the phospholipid dependent N-acylation of the N-terminal cysteine of apolipoprotein, the last step in lipoprotein maturation.</text>
</comment>
<sequence>MSSAAAVADHEAAGPAFATTRRGGWLRLLTVALAGIATGLSWQPYGLWPLLAISLPAFTLAVFGQPLRRSFGLGYAFGLAMLTVSVNWLHVLGWWVAALLIVFMALFFGLLGLSLSLVSRLKLWPLAAACCWVMVEFAYSRAPFGGFGWTRIAYAAVDTPLAGYLPILGVVGLSFLVALVGQLIAWAVAPASPSTTVARRTRALVSGGLIVLLLLGGLALRSYEPEPAATAAGTVNVGVVQGNVPGRGIEALGRARSVTNNHLTETVDLMAKARLGQVPTPDFILWPENSTDIDPQLDGVTRSVVWSAAKIAGRPILVGAVTEGPGDDERQTTAMWWDPTYGVTSVYHKRNLVPFGEWIPFRQQLLPLVPILKEVGAQSVPGTTPGVLEGTVNGRSLRVGDVICFELAYDQTVYQAVAGSQVLMVQSNNATYGGTGQVEQQFAITRARAMEARREIAVATTNSVSGYIDRDGTVVKRTAEFTNDAFVVTMPLRSALTPALTVAPWLDRGLALAGLLFCVAALVRRPPTAVKTVRHARSGRLES</sequence>
<comment type="subcellular location">
    <subcellularLocation>
        <location evidence="1 8">Cell membrane</location>
        <topology evidence="1 8">Multi-pass membrane protein</topology>
    </subcellularLocation>
</comment>
<evidence type="ECO:0000256" key="6">
    <source>
        <dbReference type="ARBA" id="ARBA00023136"/>
    </source>
</evidence>
<comment type="similarity">
    <text evidence="8">Belongs to the CN hydrolase family. Apolipoprotein N-acyltransferase subfamily.</text>
</comment>
<evidence type="ECO:0000313" key="10">
    <source>
        <dbReference type="EMBL" id="GAA3635876.1"/>
    </source>
</evidence>
<evidence type="ECO:0000256" key="4">
    <source>
        <dbReference type="ARBA" id="ARBA00022692"/>
    </source>
</evidence>
<evidence type="ECO:0000259" key="9">
    <source>
        <dbReference type="PROSITE" id="PS50263"/>
    </source>
</evidence>
<reference evidence="11" key="1">
    <citation type="journal article" date="2019" name="Int. J. Syst. Evol. Microbiol.">
        <title>The Global Catalogue of Microorganisms (GCM) 10K type strain sequencing project: providing services to taxonomists for standard genome sequencing and annotation.</title>
        <authorList>
            <consortium name="The Broad Institute Genomics Platform"/>
            <consortium name="The Broad Institute Genome Sequencing Center for Infectious Disease"/>
            <person name="Wu L."/>
            <person name="Ma J."/>
        </authorList>
    </citation>
    <scope>NUCLEOTIDE SEQUENCE [LARGE SCALE GENOMIC DNA]</scope>
    <source>
        <strain evidence="11">JCM 16929</strain>
    </source>
</reference>
<comment type="caution">
    <text evidence="10">The sequence shown here is derived from an EMBL/GenBank/DDBJ whole genome shotgun (WGS) entry which is preliminary data.</text>
</comment>
<feature type="transmembrane region" description="Helical" evidence="8">
    <location>
        <begin position="201"/>
        <end position="220"/>
    </location>
</feature>
<dbReference type="EMBL" id="BAABAB010000039">
    <property type="protein sequence ID" value="GAA3635876.1"/>
    <property type="molecule type" value="Genomic_DNA"/>
</dbReference>
<dbReference type="SUPFAM" id="SSF56317">
    <property type="entry name" value="Carbon-nitrogen hydrolase"/>
    <property type="match status" value="1"/>
</dbReference>
<feature type="transmembrane region" description="Helical" evidence="8">
    <location>
        <begin position="162"/>
        <end position="189"/>
    </location>
</feature>
<comment type="catalytic activity">
    <reaction evidence="8">
        <text>N-terminal S-1,2-diacyl-sn-glyceryl-L-cysteinyl-[lipoprotein] + a glycerophospholipid = N-acyl-S-1,2-diacyl-sn-glyceryl-L-cysteinyl-[lipoprotein] + a 2-acyl-sn-glycero-3-phospholipid + H(+)</text>
        <dbReference type="Rhea" id="RHEA:48228"/>
        <dbReference type="Rhea" id="RHEA-COMP:14681"/>
        <dbReference type="Rhea" id="RHEA-COMP:14684"/>
        <dbReference type="ChEBI" id="CHEBI:15378"/>
        <dbReference type="ChEBI" id="CHEBI:136912"/>
        <dbReference type="ChEBI" id="CHEBI:140656"/>
        <dbReference type="ChEBI" id="CHEBI:140657"/>
        <dbReference type="ChEBI" id="CHEBI:140660"/>
        <dbReference type="EC" id="2.3.1.269"/>
    </reaction>
</comment>
<feature type="transmembrane region" description="Helical" evidence="8">
    <location>
        <begin position="71"/>
        <end position="89"/>
    </location>
</feature>
<comment type="pathway">
    <text evidence="8">Protein modification; lipoprotein biosynthesis (N-acyl transfer).</text>
</comment>
<evidence type="ECO:0000256" key="8">
    <source>
        <dbReference type="HAMAP-Rule" id="MF_01148"/>
    </source>
</evidence>
<gene>
    <name evidence="8 10" type="primary">lnt</name>
    <name evidence="10" type="ORF">GCM10022236_43080</name>
</gene>
<evidence type="ECO:0000313" key="11">
    <source>
        <dbReference type="Proteomes" id="UP001501490"/>
    </source>
</evidence>